<organism evidence="6 7">
    <name type="scientific">Campylobacter jejuni</name>
    <dbReference type="NCBI Taxonomy" id="197"/>
    <lineage>
        <taxon>Bacteria</taxon>
        <taxon>Pseudomonadati</taxon>
        <taxon>Campylobacterota</taxon>
        <taxon>Epsilonproteobacteria</taxon>
        <taxon>Campylobacterales</taxon>
        <taxon>Campylobacteraceae</taxon>
        <taxon>Campylobacter</taxon>
    </lineage>
</organism>
<dbReference type="InterPro" id="IPR036890">
    <property type="entry name" value="HATPase_C_sf"/>
</dbReference>
<accession>A0A431EAC7</accession>
<keyword evidence="3" id="KW-0799">Topoisomerase</keyword>
<sequence>MSGGYMSDIVIKKLDFPNNVREKPGMYVASTTNSTVIVREMIDNALDELLNKYAKNVRILSDNKNYWFSVMDDGRGIPIYLDDKHPGKDQEITIDLFGSLHTSGKFDAEETTLGTHGLGVSATNALSEHFIVVVDISRNRSTKANPKWIDDKIAIGGRYYLQHNSRGLLVHKDVYGSWGEISEYLLNLGVSESALFHSMDNFSSLVMCKPDSVIFSDRKSLYNDRELKLSKMLDPEQHIYFNDTEIQPFNMKTDSFKGVKFLDDAVFELSFSFNSEYEYHGRTRTSKNEFKVAFGYSQSDYNMASDGSVNTLDTTEGYHVNTLGKFIQRGFNECLPDMDAKDATYGLRYFVLVTTNAAEYTSQDKVKLGRIYGLDEKELYAKFLKEFKRIVRDNSDYFNGLCIRINEYKATIGALSQKALVKSVVVMGDDKRNAGLGAKVFDCSSRDREKCELFIVEGKSAAGSLLQARDTKLHAILPLRGKVLNASGVELETALKNKEILSMINVIGCGVHPYVDIKQRRYGKIIVASDSDIDGLHIQVLVLGAFSKFLPEIIESGMLFIGLAPLYEQVLKGETKYYWLDKMEGFQETKSFNRYKGLGSCPPKTLYNTLLDPAQRRLIQITPENIDKAVEMLQSAYVKRELMIESGVFDTDVFKDIQDNEIDDIIKYNPNLIDGESLENMNEDV</sequence>
<reference evidence="6 7" key="1">
    <citation type="journal article" date="2019" name="Appl. Environ. Microbiol.">
        <title>Population genetics and characterization of Campylobacter jejuni isolates in western jackdaws and game birds in Finland.</title>
        <authorList>
            <person name="Kovanen S."/>
            <person name="Rossi M."/>
            <person name="Pohja-Mykra M."/>
            <person name="Nieminen T."/>
            <person name="Raunio-Saarnisto M."/>
            <person name="Sauvala M."/>
            <person name="Fredriksson-Ahomaa M."/>
            <person name="Hanninen M.L."/>
            <person name="Kivisto R."/>
        </authorList>
    </citation>
    <scope>NUCLEOTIDE SEQUENCE [LARGE SCALE GENOMIC DNA]</scope>
    <source>
        <strain evidence="6 7">CB313</strain>
    </source>
</reference>
<dbReference type="InterPro" id="IPR002288">
    <property type="entry name" value="DNA_gyrase_B_C"/>
</dbReference>
<dbReference type="PROSITE" id="PS50880">
    <property type="entry name" value="TOPRIM"/>
    <property type="match status" value="1"/>
</dbReference>
<dbReference type="InterPro" id="IPR003594">
    <property type="entry name" value="HATPase_dom"/>
</dbReference>
<evidence type="ECO:0000256" key="2">
    <source>
        <dbReference type="ARBA" id="ARBA00012895"/>
    </source>
</evidence>
<dbReference type="GO" id="GO:0003918">
    <property type="term" value="F:DNA topoisomerase type II (double strand cut, ATP-hydrolyzing) activity"/>
    <property type="evidence" value="ECO:0007669"/>
    <property type="project" value="UniProtKB-EC"/>
</dbReference>
<dbReference type="EMBL" id="PRBV01000014">
    <property type="protein sequence ID" value="RTJ78362.1"/>
    <property type="molecule type" value="Genomic_DNA"/>
</dbReference>
<evidence type="ECO:0000313" key="7">
    <source>
        <dbReference type="Proteomes" id="UP000288507"/>
    </source>
</evidence>
<dbReference type="EC" id="5.6.2.2" evidence="2"/>
<dbReference type="Proteomes" id="UP000288507">
    <property type="component" value="Unassembled WGS sequence"/>
</dbReference>
<comment type="catalytic activity">
    <reaction evidence="1">
        <text>ATP-dependent breakage, passage and rejoining of double-stranded DNA.</text>
        <dbReference type="EC" id="5.6.2.2"/>
    </reaction>
</comment>
<dbReference type="PANTHER" id="PTHR45866">
    <property type="entry name" value="DNA GYRASE/TOPOISOMERASE SUBUNIT B"/>
    <property type="match status" value="1"/>
</dbReference>
<evidence type="ECO:0000256" key="4">
    <source>
        <dbReference type="ARBA" id="ARBA00023235"/>
    </source>
</evidence>
<dbReference type="PANTHER" id="PTHR45866:SF2">
    <property type="entry name" value="DNA TOPOISOMERASE (ATP-HYDROLYZING)"/>
    <property type="match status" value="1"/>
</dbReference>
<dbReference type="Pfam" id="PF00986">
    <property type="entry name" value="DNA_gyraseB_C"/>
    <property type="match status" value="1"/>
</dbReference>
<dbReference type="Gene3D" id="3.30.565.10">
    <property type="entry name" value="Histidine kinase-like ATPase, C-terminal domain"/>
    <property type="match status" value="1"/>
</dbReference>
<dbReference type="AlphaFoldDB" id="A0A431EAC7"/>
<dbReference type="GO" id="GO:0005524">
    <property type="term" value="F:ATP binding"/>
    <property type="evidence" value="ECO:0007669"/>
    <property type="project" value="InterPro"/>
</dbReference>
<comment type="caution">
    <text evidence="6">The sequence shown here is derived from an EMBL/GenBank/DDBJ whole genome shotgun (WGS) entry which is preliminary data.</text>
</comment>
<gene>
    <name evidence="6" type="ORF">C3H57_08630</name>
</gene>
<dbReference type="Pfam" id="PF02518">
    <property type="entry name" value="HATPase_c"/>
    <property type="match status" value="1"/>
</dbReference>
<dbReference type="InterPro" id="IPR006171">
    <property type="entry name" value="TOPRIM_dom"/>
</dbReference>
<feature type="domain" description="Toprim" evidence="5">
    <location>
        <begin position="451"/>
        <end position="561"/>
    </location>
</feature>
<dbReference type="SUPFAM" id="SSF55874">
    <property type="entry name" value="ATPase domain of HSP90 chaperone/DNA topoisomerase II/histidine kinase"/>
    <property type="match status" value="1"/>
</dbReference>
<evidence type="ECO:0000256" key="1">
    <source>
        <dbReference type="ARBA" id="ARBA00000185"/>
    </source>
</evidence>
<evidence type="ECO:0000259" key="5">
    <source>
        <dbReference type="PROSITE" id="PS50880"/>
    </source>
</evidence>
<dbReference type="InterPro" id="IPR001241">
    <property type="entry name" value="Topo_IIA"/>
</dbReference>
<proteinExistence type="predicted"/>
<evidence type="ECO:0000313" key="6">
    <source>
        <dbReference type="EMBL" id="RTJ78362.1"/>
    </source>
</evidence>
<keyword evidence="4" id="KW-0413">Isomerase</keyword>
<protein>
    <recommendedName>
        <fullName evidence="2">DNA topoisomerase (ATP-hydrolyzing)</fullName>
        <ecNumber evidence="2">5.6.2.2</ecNumber>
    </recommendedName>
</protein>
<dbReference type="SMART" id="SM00433">
    <property type="entry name" value="TOP2c"/>
    <property type="match status" value="1"/>
</dbReference>
<dbReference type="GO" id="GO:0006265">
    <property type="term" value="P:DNA topological change"/>
    <property type="evidence" value="ECO:0007669"/>
    <property type="project" value="InterPro"/>
</dbReference>
<evidence type="ECO:0000256" key="3">
    <source>
        <dbReference type="ARBA" id="ARBA00023029"/>
    </source>
</evidence>
<dbReference type="GO" id="GO:0003677">
    <property type="term" value="F:DNA binding"/>
    <property type="evidence" value="ECO:0007669"/>
    <property type="project" value="InterPro"/>
</dbReference>
<dbReference type="Pfam" id="PF01751">
    <property type="entry name" value="Toprim"/>
    <property type="match status" value="1"/>
</dbReference>
<dbReference type="InterPro" id="IPR013759">
    <property type="entry name" value="Topo_IIA_B_C"/>
</dbReference>
<dbReference type="Gene3D" id="3.40.50.670">
    <property type="match status" value="1"/>
</dbReference>
<dbReference type="PRINTS" id="PR00418">
    <property type="entry name" value="TPI2FAMILY"/>
</dbReference>
<dbReference type="SUPFAM" id="SSF56719">
    <property type="entry name" value="Type II DNA topoisomerase"/>
    <property type="match status" value="1"/>
</dbReference>
<name>A0A431EAC7_CAMJU</name>
<dbReference type="InterPro" id="IPR013760">
    <property type="entry name" value="Topo_IIA-like_dom_sf"/>
</dbReference>